<dbReference type="EMBL" id="SRLO01018700">
    <property type="protein sequence ID" value="TNN23377.1"/>
    <property type="molecule type" value="Genomic_DNA"/>
</dbReference>
<comment type="caution">
    <text evidence="2">The sequence shown here is derived from an EMBL/GenBank/DDBJ whole genome shotgun (WGS) entry which is preliminary data.</text>
</comment>
<organism evidence="2 3">
    <name type="scientific">Liparis tanakae</name>
    <name type="common">Tanaka's snailfish</name>
    <dbReference type="NCBI Taxonomy" id="230148"/>
    <lineage>
        <taxon>Eukaryota</taxon>
        <taxon>Metazoa</taxon>
        <taxon>Chordata</taxon>
        <taxon>Craniata</taxon>
        <taxon>Vertebrata</taxon>
        <taxon>Euteleostomi</taxon>
        <taxon>Actinopterygii</taxon>
        <taxon>Neopterygii</taxon>
        <taxon>Teleostei</taxon>
        <taxon>Neoteleostei</taxon>
        <taxon>Acanthomorphata</taxon>
        <taxon>Eupercaria</taxon>
        <taxon>Perciformes</taxon>
        <taxon>Cottioidei</taxon>
        <taxon>Cottales</taxon>
        <taxon>Liparidae</taxon>
        <taxon>Liparis</taxon>
    </lineage>
</organism>
<protein>
    <submittedName>
        <fullName evidence="2">Uncharacterized protein</fullName>
    </submittedName>
</protein>
<evidence type="ECO:0000313" key="3">
    <source>
        <dbReference type="Proteomes" id="UP000314294"/>
    </source>
</evidence>
<accession>A0A4Z2E3S9</accession>
<proteinExistence type="predicted"/>
<name>A0A4Z2E3S9_9TELE</name>
<evidence type="ECO:0000256" key="1">
    <source>
        <dbReference type="SAM" id="MobiDB-lite"/>
    </source>
</evidence>
<sequence length="161" mass="17440">MLQGGCHTHAHAHTHTHTHTRTHTHTHSADLLIPAVQLFRGASAPVPRRQLPLPGRCRAAAAFASPFSCSPLLRGCSPAARSPAAARSSLFSRLRAPPSPPAESRLLKFHTMRVWTSSTARAAISRADLERRASLRAHGVPFIFLLLLLLLPPAQAESPIR</sequence>
<feature type="compositionally biased region" description="Basic residues" evidence="1">
    <location>
        <begin position="8"/>
        <end position="26"/>
    </location>
</feature>
<feature type="region of interest" description="Disordered" evidence="1">
    <location>
        <begin position="1"/>
        <end position="27"/>
    </location>
</feature>
<keyword evidence="3" id="KW-1185">Reference proteome</keyword>
<gene>
    <name evidence="2" type="ORF">EYF80_066504</name>
</gene>
<reference evidence="2 3" key="1">
    <citation type="submission" date="2019-03" db="EMBL/GenBank/DDBJ databases">
        <title>First draft genome of Liparis tanakae, snailfish: a comprehensive survey of snailfish specific genes.</title>
        <authorList>
            <person name="Kim W."/>
            <person name="Song I."/>
            <person name="Jeong J.-H."/>
            <person name="Kim D."/>
            <person name="Kim S."/>
            <person name="Ryu S."/>
            <person name="Song J.Y."/>
            <person name="Lee S.K."/>
        </authorList>
    </citation>
    <scope>NUCLEOTIDE SEQUENCE [LARGE SCALE GENOMIC DNA]</scope>
    <source>
        <tissue evidence="2">Muscle</tissue>
    </source>
</reference>
<dbReference type="Proteomes" id="UP000314294">
    <property type="component" value="Unassembled WGS sequence"/>
</dbReference>
<evidence type="ECO:0000313" key="2">
    <source>
        <dbReference type="EMBL" id="TNN23377.1"/>
    </source>
</evidence>
<dbReference type="AlphaFoldDB" id="A0A4Z2E3S9"/>